<dbReference type="AlphaFoldDB" id="A0A934SXG6"/>
<feature type="chain" id="PRO_5037343731" evidence="3">
    <location>
        <begin position="20"/>
        <end position="432"/>
    </location>
</feature>
<sequence>MYRLLLPLTFVAFAVPLAAAETLDLPPGGDSARATFAYPTKAIEPSGPITLHAALLLASQANPDVAAARQELSAVEASVLQAGVLPNPSVGVQIQDTKPNTRETVLQLSQPIELGGKRGARVRAAERSRDAATAELRAKEADVQSTVISAFFDLLTAQERVRLAQESVELAQRATTVTSKRVGAGKVSPVEETRARVAESGVRLELVQARRELTSARRRLSATWGNSMPRFGRAEGDLQALPALPDPNALFERLSRSPELARARLEVDRRQAVAQVERSRRIPDVTVTLGVDRNRELGRNQAIVGVSVPIPVFDTNRGNVLEALRRADKARDELAGTETRLEGELSQAFERLSTSRQEVESLQNEVLPGAQSAYAAATTGFEYGKFGFIDVLDAQRTLLAARSQYLRALAEAHRAAADINRILGEPVPAPQK</sequence>
<evidence type="ECO:0000256" key="3">
    <source>
        <dbReference type="SAM" id="SignalP"/>
    </source>
</evidence>
<proteinExistence type="inferred from homology"/>
<comment type="caution">
    <text evidence="4">The sequence shown here is derived from an EMBL/GenBank/DDBJ whole genome shotgun (WGS) entry which is preliminary data.</text>
</comment>
<evidence type="ECO:0000256" key="2">
    <source>
        <dbReference type="SAM" id="Coils"/>
    </source>
</evidence>
<evidence type="ECO:0000313" key="5">
    <source>
        <dbReference type="Proteomes" id="UP000622890"/>
    </source>
</evidence>
<dbReference type="InterPro" id="IPR010131">
    <property type="entry name" value="MdtP/NodT-like"/>
</dbReference>
<comment type="similarity">
    <text evidence="1">Belongs to the outer membrane factor (OMF) (TC 1.B.17) family.</text>
</comment>
<accession>A0A934SXG6</accession>
<protein>
    <submittedName>
        <fullName evidence="4">TolC family protein</fullName>
    </submittedName>
</protein>
<feature type="signal peptide" evidence="3">
    <location>
        <begin position="1"/>
        <end position="19"/>
    </location>
</feature>
<feature type="coiled-coil region" evidence="2">
    <location>
        <begin position="320"/>
        <end position="365"/>
    </location>
</feature>
<reference evidence="4" key="1">
    <citation type="submission" date="2021-01" db="EMBL/GenBank/DDBJ databases">
        <title>Genome sequence of strain Noviherbaspirillum sp. DKR-6.</title>
        <authorList>
            <person name="Chaudhary D.K."/>
        </authorList>
    </citation>
    <scope>NUCLEOTIDE SEQUENCE</scope>
    <source>
        <strain evidence="4">DKR-6</strain>
    </source>
</reference>
<keyword evidence="3" id="KW-0732">Signal</keyword>
<name>A0A934SXG6_9BURK</name>
<dbReference type="Gene3D" id="1.20.1600.10">
    <property type="entry name" value="Outer membrane efflux proteins (OEP)"/>
    <property type="match status" value="1"/>
</dbReference>
<evidence type="ECO:0000256" key="1">
    <source>
        <dbReference type="ARBA" id="ARBA00007613"/>
    </source>
</evidence>
<dbReference type="InterPro" id="IPR003423">
    <property type="entry name" value="OMP_efflux"/>
</dbReference>
<evidence type="ECO:0000313" key="4">
    <source>
        <dbReference type="EMBL" id="MBK4734657.1"/>
    </source>
</evidence>
<dbReference type="Pfam" id="PF02321">
    <property type="entry name" value="OEP"/>
    <property type="match status" value="2"/>
</dbReference>
<dbReference type="PANTHER" id="PTHR30203">
    <property type="entry name" value="OUTER MEMBRANE CATION EFFLUX PROTEIN"/>
    <property type="match status" value="1"/>
</dbReference>
<dbReference type="GO" id="GO:0015562">
    <property type="term" value="F:efflux transmembrane transporter activity"/>
    <property type="evidence" value="ECO:0007669"/>
    <property type="project" value="InterPro"/>
</dbReference>
<organism evidence="4 5">
    <name type="scientific">Noviherbaspirillum pedocola</name>
    <dbReference type="NCBI Taxonomy" id="2801341"/>
    <lineage>
        <taxon>Bacteria</taxon>
        <taxon>Pseudomonadati</taxon>
        <taxon>Pseudomonadota</taxon>
        <taxon>Betaproteobacteria</taxon>
        <taxon>Burkholderiales</taxon>
        <taxon>Oxalobacteraceae</taxon>
        <taxon>Noviherbaspirillum</taxon>
    </lineage>
</organism>
<dbReference type="SUPFAM" id="SSF56954">
    <property type="entry name" value="Outer membrane efflux proteins (OEP)"/>
    <property type="match status" value="1"/>
</dbReference>
<dbReference type="PANTHER" id="PTHR30203:SF24">
    <property type="entry name" value="BLR4935 PROTEIN"/>
    <property type="match status" value="1"/>
</dbReference>
<dbReference type="Proteomes" id="UP000622890">
    <property type="component" value="Unassembled WGS sequence"/>
</dbReference>
<keyword evidence="5" id="KW-1185">Reference proteome</keyword>
<gene>
    <name evidence="4" type="ORF">JJB74_08585</name>
</gene>
<dbReference type="EMBL" id="JAEPBG010000003">
    <property type="protein sequence ID" value="MBK4734657.1"/>
    <property type="molecule type" value="Genomic_DNA"/>
</dbReference>
<dbReference type="RefSeq" id="WP_200591442.1">
    <property type="nucleotide sequence ID" value="NZ_JAEPBG010000003.1"/>
</dbReference>
<keyword evidence="2" id="KW-0175">Coiled coil</keyword>